<keyword evidence="2" id="KW-1185">Reference proteome</keyword>
<evidence type="ECO:0000313" key="2">
    <source>
        <dbReference type="Proteomes" id="UP000054477"/>
    </source>
</evidence>
<dbReference type="HOGENOM" id="CLU_2886130_0_0_1"/>
<accession>A0A0C9XMC1</accession>
<dbReference type="OrthoDB" id="3119064at2759"/>
<proteinExistence type="predicted"/>
<gene>
    <name evidence="1" type="ORF">K443DRAFT_103479</name>
</gene>
<dbReference type="Proteomes" id="UP000054477">
    <property type="component" value="Unassembled WGS sequence"/>
</dbReference>
<evidence type="ECO:0000313" key="1">
    <source>
        <dbReference type="EMBL" id="KIJ98681.1"/>
    </source>
</evidence>
<reference evidence="1 2" key="1">
    <citation type="submission" date="2014-04" db="EMBL/GenBank/DDBJ databases">
        <authorList>
            <consortium name="DOE Joint Genome Institute"/>
            <person name="Kuo A."/>
            <person name="Kohler A."/>
            <person name="Nagy L.G."/>
            <person name="Floudas D."/>
            <person name="Copeland A."/>
            <person name="Barry K.W."/>
            <person name="Cichocki N."/>
            <person name="Veneault-Fourrey C."/>
            <person name="LaButti K."/>
            <person name="Lindquist E.A."/>
            <person name="Lipzen A."/>
            <person name="Lundell T."/>
            <person name="Morin E."/>
            <person name="Murat C."/>
            <person name="Sun H."/>
            <person name="Tunlid A."/>
            <person name="Henrissat B."/>
            <person name="Grigoriev I.V."/>
            <person name="Hibbett D.S."/>
            <person name="Martin F."/>
            <person name="Nordberg H.P."/>
            <person name="Cantor M.N."/>
            <person name="Hua S.X."/>
        </authorList>
    </citation>
    <scope>NUCLEOTIDE SEQUENCE [LARGE SCALE GENOMIC DNA]</scope>
    <source>
        <strain evidence="1 2">LaAM-08-1</strain>
    </source>
</reference>
<name>A0A0C9XMC1_9AGAR</name>
<dbReference type="EMBL" id="KN838663">
    <property type="protein sequence ID" value="KIJ98681.1"/>
    <property type="molecule type" value="Genomic_DNA"/>
</dbReference>
<protein>
    <submittedName>
        <fullName evidence="1">Uncharacterized protein</fullName>
    </submittedName>
</protein>
<sequence>MFPRHTTVTLFPSISLRFSPLIGMYSDHNIFKPGIEVLSKTYFSNSIDMSILTDILSVSGAGD</sequence>
<dbReference type="AlphaFoldDB" id="A0A0C9XMC1"/>
<organism evidence="1 2">
    <name type="scientific">Laccaria amethystina LaAM-08-1</name>
    <dbReference type="NCBI Taxonomy" id="1095629"/>
    <lineage>
        <taxon>Eukaryota</taxon>
        <taxon>Fungi</taxon>
        <taxon>Dikarya</taxon>
        <taxon>Basidiomycota</taxon>
        <taxon>Agaricomycotina</taxon>
        <taxon>Agaricomycetes</taxon>
        <taxon>Agaricomycetidae</taxon>
        <taxon>Agaricales</taxon>
        <taxon>Agaricineae</taxon>
        <taxon>Hydnangiaceae</taxon>
        <taxon>Laccaria</taxon>
    </lineage>
</organism>
<reference evidence="2" key="2">
    <citation type="submission" date="2015-01" db="EMBL/GenBank/DDBJ databases">
        <title>Evolutionary Origins and Diversification of the Mycorrhizal Mutualists.</title>
        <authorList>
            <consortium name="DOE Joint Genome Institute"/>
            <consortium name="Mycorrhizal Genomics Consortium"/>
            <person name="Kohler A."/>
            <person name="Kuo A."/>
            <person name="Nagy L.G."/>
            <person name="Floudas D."/>
            <person name="Copeland A."/>
            <person name="Barry K.W."/>
            <person name="Cichocki N."/>
            <person name="Veneault-Fourrey C."/>
            <person name="LaButti K."/>
            <person name="Lindquist E.A."/>
            <person name="Lipzen A."/>
            <person name="Lundell T."/>
            <person name="Morin E."/>
            <person name="Murat C."/>
            <person name="Riley R."/>
            <person name="Ohm R."/>
            <person name="Sun H."/>
            <person name="Tunlid A."/>
            <person name="Henrissat B."/>
            <person name="Grigoriev I.V."/>
            <person name="Hibbett D.S."/>
            <person name="Martin F."/>
        </authorList>
    </citation>
    <scope>NUCLEOTIDE SEQUENCE [LARGE SCALE GENOMIC DNA]</scope>
    <source>
        <strain evidence="2">LaAM-08-1</strain>
    </source>
</reference>